<proteinExistence type="predicted"/>
<evidence type="ECO:0000259" key="1">
    <source>
        <dbReference type="Pfam" id="PF13524"/>
    </source>
</evidence>
<reference evidence="2" key="1">
    <citation type="journal article" date="2020" name="mSystems">
        <title>Genome- and Community-Level Interaction Insights into Carbon Utilization and Element Cycling Functions of Hydrothermarchaeota in Hydrothermal Sediment.</title>
        <authorList>
            <person name="Zhou Z."/>
            <person name="Liu Y."/>
            <person name="Xu W."/>
            <person name="Pan J."/>
            <person name="Luo Z.H."/>
            <person name="Li M."/>
        </authorList>
    </citation>
    <scope>NUCLEOTIDE SEQUENCE [LARGE SCALE GENOMIC DNA]</scope>
    <source>
        <strain evidence="2">HyVt-233</strain>
    </source>
</reference>
<dbReference type="Pfam" id="PF13524">
    <property type="entry name" value="Glyco_trans_1_2"/>
    <property type="match status" value="1"/>
</dbReference>
<protein>
    <recommendedName>
        <fullName evidence="1">Spore protein YkvP/CgeB glycosyl transferase-like domain-containing protein</fullName>
    </recommendedName>
</protein>
<dbReference type="EMBL" id="DRBS01000259">
    <property type="protein sequence ID" value="HDD44591.1"/>
    <property type="molecule type" value="Genomic_DNA"/>
</dbReference>
<organism evidence="2">
    <name type="scientific">Desulfofervidus auxilii</name>
    <dbReference type="NCBI Taxonomy" id="1621989"/>
    <lineage>
        <taxon>Bacteria</taxon>
        <taxon>Pseudomonadati</taxon>
        <taxon>Thermodesulfobacteriota</taxon>
        <taxon>Candidatus Desulfofervidia</taxon>
        <taxon>Candidatus Desulfofervidales</taxon>
        <taxon>Candidatus Desulfofervidaceae</taxon>
        <taxon>Candidatus Desulfofervidus</taxon>
    </lineage>
</organism>
<evidence type="ECO:0000313" key="2">
    <source>
        <dbReference type="EMBL" id="HDD44591.1"/>
    </source>
</evidence>
<dbReference type="InterPro" id="IPR055259">
    <property type="entry name" value="YkvP/CgeB_Glyco_trans-like"/>
</dbReference>
<comment type="caution">
    <text evidence="2">The sequence shown here is derived from an EMBL/GenBank/DDBJ whole genome shotgun (WGS) entry which is preliminary data.</text>
</comment>
<sequence>MEIKTILIFPFNDHLNLYVGKDLILAFSGLRQKFLFIDSRSKELNNLLNIVKNTKPDLILSCRMNLPYIKEIKKISKTKIFLYDLDINRIDFLKELFPTYEYCDLILCNSWEMAKEYEKAGFKSKWLPVGVCTTRFYKPKGKIKQRLKFKADIVFCGSIDGHPNKQMRKKIVDILSKTDLNFKWFERVNYYLWKYLVNYWKINIGNNIGIGHMAGRDFKIMACGGFLLTNYKDPENESLGLKNNVHFVTYNEPEEIIEIADFILKNESFREKIKNQGFYEVRKNHSWAKRIEKILSLVEG</sequence>
<accession>A0A7C0Y9Z4</accession>
<gene>
    <name evidence="2" type="ORF">ENG63_07015</name>
</gene>
<dbReference type="SUPFAM" id="SSF53756">
    <property type="entry name" value="UDP-Glycosyltransferase/glycogen phosphorylase"/>
    <property type="match status" value="1"/>
</dbReference>
<dbReference type="AlphaFoldDB" id="A0A7C0Y9Z4"/>
<name>A0A7C0Y9Z4_DESA2</name>
<dbReference type="Proteomes" id="UP000886289">
    <property type="component" value="Unassembled WGS sequence"/>
</dbReference>
<feature type="domain" description="Spore protein YkvP/CgeB glycosyl transferase-like" evidence="1">
    <location>
        <begin position="207"/>
        <end position="295"/>
    </location>
</feature>